<dbReference type="InterPro" id="IPR014757">
    <property type="entry name" value="Tscrpt_reg_IclR_C"/>
</dbReference>
<dbReference type="PANTHER" id="PTHR30136:SF24">
    <property type="entry name" value="HTH-TYPE TRANSCRIPTIONAL REPRESSOR ALLR"/>
    <property type="match status" value="1"/>
</dbReference>
<reference evidence="4 5" key="1">
    <citation type="submission" date="2019-03" db="EMBL/GenBank/DDBJ databases">
        <title>Genomics of glacier-inhabiting Cryobacterium strains.</title>
        <authorList>
            <person name="Liu Q."/>
            <person name="Xin Y.-H."/>
        </authorList>
    </citation>
    <scope>NUCLEOTIDE SEQUENCE [LARGE SCALE GENOMIC DNA]</scope>
    <source>
        <strain evidence="4 5">Hh14</strain>
    </source>
</reference>
<comment type="caution">
    <text evidence="4">The sequence shown here is derived from an EMBL/GenBank/DDBJ whole genome shotgun (WGS) entry which is preliminary data.</text>
</comment>
<dbReference type="Gene3D" id="1.10.10.10">
    <property type="entry name" value="Winged helix-like DNA-binding domain superfamily/Winged helix DNA-binding domain"/>
    <property type="match status" value="1"/>
</dbReference>
<dbReference type="InterPro" id="IPR050707">
    <property type="entry name" value="HTH_MetabolicPath_Reg"/>
</dbReference>
<dbReference type="SUPFAM" id="SSF46785">
    <property type="entry name" value="Winged helix' DNA-binding domain"/>
    <property type="match status" value="1"/>
</dbReference>
<protein>
    <submittedName>
        <fullName evidence="4">IclR family transcriptional regulator</fullName>
    </submittedName>
</protein>
<evidence type="ECO:0000259" key="3">
    <source>
        <dbReference type="PROSITE" id="PS51078"/>
    </source>
</evidence>
<evidence type="ECO:0000313" key="4">
    <source>
        <dbReference type="EMBL" id="TFD52270.1"/>
    </source>
</evidence>
<dbReference type="SUPFAM" id="SSF55781">
    <property type="entry name" value="GAF domain-like"/>
    <property type="match status" value="1"/>
</dbReference>
<proteinExistence type="predicted"/>
<feature type="domain" description="IclR-ED" evidence="3">
    <location>
        <begin position="50"/>
        <end position="206"/>
    </location>
</feature>
<dbReference type="GO" id="GO:0003677">
    <property type="term" value="F:DNA binding"/>
    <property type="evidence" value="ECO:0007669"/>
    <property type="project" value="TreeGrafter"/>
</dbReference>
<dbReference type="InterPro" id="IPR036390">
    <property type="entry name" value="WH_DNA-bd_sf"/>
</dbReference>
<dbReference type="AlphaFoldDB" id="A0A4R9A5B2"/>
<dbReference type="Gene3D" id="3.30.450.40">
    <property type="match status" value="2"/>
</dbReference>
<dbReference type="InterPro" id="IPR036388">
    <property type="entry name" value="WH-like_DNA-bd_sf"/>
</dbReference>
<evidence type="ECO:0000256" key="2">
    <source>
        <dbReference type="ARBA" id="ARBA00023163"/>
    </source>
</evidence>
<keyword evidence="1" id="KW-0805">Transcription regulation</keyword>
<dbReference type="GO" id="GO:0045892">
    <property type="term" value="P:negative regulation of DNA-templated transcription"/>
    <property type="evidence" value="ECO:0007669"/>
    <property type="project" value="TreeGrafter"/>
</dbReference>
<gene>
    <name evidence="4" type="ORF">E3T55_06610</name>
</gene>
<evidence type="ECO:0000256" key="1">
    <source>
        <dbReference type="ARBA" id="ARBA00023015"/>
    </source>
</evidence>
<accession>A0A4R9A5B2</accession>
<dbReference type="InterPro" id="IPR029016">
    <property type="entry name" value="GAF-like_dom_sf"/>
</dbReference>
<evidence type="ECO:0000313" key="5">
    <source>
        <dbReference type="Proteomes" id="UP000297447"/>
    </source>
</evidence>
<name>A0A4R9A5B2_9MICO</name>
<dbReference type="PROSITE" id="PS51078">
    <property type="entry name" value="ICLR_ED"/>
    <property type="match status" value="1"/>
</dbReference>
<keyword evidence="5" id="KW-1185">Reference proteome</keyword>
<dbReference type="Proteomes" id="UP000297447">
    <property type="component" value="Unassembled WGS sequence"/>
</dbReference>
<dbReference type="PANTHER" id="PTHR30136">
    <property type="entry name" value="HELIX-TURN-HELIX TRANSCRIPTIONAL REGULATOR, ICLR FAMILY"/>
    <property type="match status" value="1"/>
</dbReference>
<dbReference type="EMBL" id="SOHE01000029">
    <property type="protein sequence ID" value="TFD52270.1"/>
    <property type="molecule type" value="Genomic_DNA"/>
</dbReference>
<keyword evidence="2" id="KW-0804">Transcription</keyword>
<organism evidence="4 5">
    <name type="scientific">Cryobacterium frigoriphilum</name>
    <dbReference type="NCBI Taxonomy" id="1259150"/>
    <lineage>
        <taxon>Bacteria</taxon>
        <taxon>Bacillati</taxon>
        <taxon>Actinomycetota</taxon>
        <taxon>Actinomycetes</taxon>
        <taxon>Micrococcales</taxon>
        <taxon>Microbacteriaceae</taxon>
        <taxon>Cryobacterium</taxon>
    </lineage>
</organism>
<sequence>MVGSVEGVSVQELAESLVVHRTIASRLLGTLADANLVAKGRDGRYRGAVGLLALSGGAFSSLRELSLPILRSLADALRATVSLMVVDGGEAVALCVVTSREAKFKVIFAEGSTHPLDRAAAGYALSSLRPPVAHESEKISEARRLGYSTSFAEVEPNAFGLAVPIALGGGIEAALNLITFQPDLVDAAIEPMRRAALALSAASETA</sequence>
<dbReference type="GO" id="GO:0003700">
    <property type="term" value="F:DNA-binding transcription factor activity"/>
    <property type="evidence" value="ECO:0007669"/>
    <property type="project" value="TreeGrafter"/>
</dbReference>